<name>A0A2T8KLP9_9POAL</name>
<accession>A0A2T8KLP9</accession>
<proteinExistence type="predicted"/>
<dbReference type="Proteomes" id="UP000243499">
    <property type="component" value="Chromosome 3"/>
</dbReference>
<evidence type="ECO:0000313" key="1">
    <source>
        <dbReference type="EMBL" id="PVH63074.1"/>
    </source>
</evidence>
<dbReference type="Gramene" id="PVH63074">
    <property type="protein sequence ID" value="PVH63074"/>
    <property type="gene ID" value="PAHAL_3G467200"/>
</dbReference>
<gene>
    <name evidence="1" type="ORF">PAHAL_3G467200</name>
</gene>
<dbReference type="EMBL" id="CM008048">
    <property type="protein sequence ID" value="PVH63074.1"/>
    <property type="molecule type" value="Genomic_DNA"/>
</dbReference>
<sequence>MDEKDLNLILMQGKFLLTFQKNLINGFDSFLGFDVFKQCILTNLVTQCNFVELRMVHSEYAWTINGSRCSNGT</sequence>
<organism evidence="1">
    <name type="scientific">Panicum hallii</name>
    <dbReference type="NCBI Taxonomy" id="206008"/>
    <lineage>
        <taxon>Eukaryota</taxon>
        <taxon>Viridiplantae</taxon>
        <taxon>Streptophyta</taxon>
        <taxon>Embryophyta</taxon>
        <taxon>Tracheophyta</taxon>
        <taxon>Spermatophyta</taxon>
        <taxon>Magnoliopsida</taxon>
        <taxon>Liliopsida</taxon>
        <taxon>Poales</taxon>
        <taxon>Poaceae</taxon>
        <taxon>PACMAD clade</taxon>
        <taxon>Panicoideae</taxon>
        <taxon>Panicodae</taxon>
        <taxon>Paniceae</taxon>
        <taxon>Panicinae</taxon>
        <taxon>Panicum</taxon>
        <taxon>Panicum sect. Panicum</taxon>
    </lineage>
</organism>
<reference evidence="1" key="1">
    <citation type="submission" date="2018-04" db="EMBL/GenBank/DDBJ databases">
        <title>WGS assembly of Panicum hallii.</title>
        <authorList>
            <person name="Lovell J."/>
            <person name="Jenkins J."/>
            <person name="Lowry D."/>
            <person name="Mamidi S."/>
            <person name="Sreedasyam A."/>
            <person name="Weng X."/>
            <person name="Barry K."/>
            <person name="Bonette J."/>
            <person name="Campitelli B."/>
            <person name="Daum C."/>
            <person name="Gordon S."/>
            <person name="Gould B."/>
            <person name="Lipzen A."/>
            <person name="Macqueen A."/>
            <person name="Palacio-Mejia J."/>
            <person name="Plott C."/>
            <person name="Shakirov E."/>
            <person name="Shu S."/>
            <person name="Yoshinaga Y."/>
            <person name="Zane M."/>
            <person name="Rokhsar D."/>
            <person name="Grimwood J."/>
            <person name="Schmutz J."/>
            <person name="Juenger T."/>
        </authorList>
    </citation>
    <scope>NUCLEOTIDE SEQUENCE [LARGE SCALE GENOMIC DNA]</scope>
    <source>
        <strain evidence="1">FIL2</strain>
    </source>
</reference>
<dbReference type="AlphaFoldDB" id="A0A2T8KLP9"/>
<protein>
    <submittedName>
        <fullName evidence="1">Uncharacterized protein</fullName>
    </submittedName>
</protein>